<organism evidence="1 2">
    <name type="scientific">Candidatus Egerieisoma faecipullorum</name>
    <dbReference type="NCBI Taxonomy" id="2840963"/>
    <lineage>
        <taxon>Bacteria</taxon>
        <taxon>Bacillati</taxon>
        <taxon>Bacillota</taxon>
        <taxon>Clostridia</taxon>
        <taxon>Eubacteriales</taxon>
        <taxon>Clostridiaceae</taxon>
        <taxon>Clostridiaceae incertae sedis</taxon>
        <taxon>Candidatus Egerieisoma</taxon>
    </lineage>
</organism>
<reference evidence="1" key="2">
    <citation type="journal article" date="2021" name="PeerJ">
        <title>Extensive microbial diversity within the chicken gut microbiome revealed by metagenomics and culture.</title>
        <authorList>
            <person name="Gilroy R."/>
            <person name="Ravi A."/>
            <person name="Getino M."/>
            <person name="Pursley I."/>
            <person name="Horton D.L."/>
            <person name="Alikhan N.F."/>
            <person name="Baker D."/>
            <person name="Gharbi K."/>
            <person name="Hall N."/>
            <person name="Watson M."/>
            <person name="Adriaenssens E.M."/>
            <person name="Foster-Nyarko E."/>
            <person name="Jarju S."/>
            <person name="Secka A."/>
            <person name="Antonio M."/>
            <person name="Oren A."/>
            <person name="Chaudhuri R.R."/>
            <person name="La Ragione R."/>
            <person name="Hildebrand F."/>
            <person name="Pallen M.J."/>
        </authorList>
    </citation>
    <scope>NUCLEOTIDE SEQUENCE</scope>
    <source>
        <strain evidence="1">CHK195-4489</strain>
    </source>
</reference>
<gene>
    <name evidence="1" type="ORF">IAD50_08285</name>
</gene>
<dbReference type="Proteomes" id="UP000824089">
    <property type="component" value="Unassembled WGS sequence"/>
</dbReference>
<proteinExistence type="predicted"/>
<protein>
    <submittedName>
        <fullName evidence="1">Uncharacterized protein</fullName>
    </submittedName>
</protein>
<sequence length="147" mass="16192">MENLVTNACWYLGPNGVPEFFSSAGTTYDNFFVDGCRTSSITQTNGMQGFNQYDPLIPVCGGGCISWSYVIRAIEAQQILLQAAFFDENGLLIDTRQVDITCGVSCQFSRQEAQFIAPCSASEVQLSLRFNGNVTACTFYAPRARYC</sequence>
<evidence type="ECO:0000313" key="1">
    <source>
        <dbReference type="EMBL" id="HIU30276.1"/>
    </source>
</evidence>
<accession>A0A9D1LAT0</accession>
<evidence type="ECO:0000313" key="2">
    <source>
        <dbReference type="Proteomes" id="UP000824089"/>
    </source>
</evidence>
<comment type="caution">
    <text evidence="1">The sequence shown here is derived from an EMBL/GenBank/DDBJ whole genome shotgun (WGS) entry which is preliminary data.</text>
</comment>
<name>A0A9D1LAT0_9CLOT</name>
<reference evidence="1" key="1">
    <citation type="submission" date="2020-10" db="EMBL/GenBank/DDBJ databases">
        <authorList>
            <person name="Gilroy R."/>
        </authorList>
    </citation>
    <scope>NUCLEOTIDE SEQUENCE</scope>
    <source>
        <strain evidence="1">CHK195-4489</strain>
    </source>
</reference>
<dbReference type="EMBL" id="DVMM01000182">
    <property type="protein sequence ID" value="HIU30276.1"/>
    <property type="molecule type" value="Genomic_DNA"/>
</dbReference>
<dbReference type="AlphaFoldDB" id="A0A9D1LAT0"/>